<dbReference type="PANTHER" id="PTHR33407:SF9">
    <property type="entry name" value="PECTATE LYASE F-RELATED"/>
    <property type="match status" value="1"/>
</dbReference>
<sequence length="1781" mass="206931">MDLKGHNTKSMDKLVQLQAALRAIETGQRLESVDGVLVRQVLQQSRKPQQSTPEPDAKELYRELLALRKANSKQHTQQTQSTSISVEGKTTPQKVSPKKTTSIRPVDTRLEAAPTSPERGTISNNDKTIAEELAVSTKETRILMQTALILRKKELRRSEKAVAQADADLREELARTERILPSKFLFERNLAGDRALEAARNVLTRFQHRFYKLYFHNWWGATLELRLQAQRRAVAEIVRVYRGHQGRRDARRLRKELDVLKAQKRQLLAFRIKFRSSQALKIQMAWRRCLRYRAIKHRQARQAAAVVLQKAFRTRQWQSQSLVNALANTRKLFAAVGLQKLYRGHRIRRKLREDRQRQQQEERVKLVLLRSMSSQARAVWMIERRGAGHLIAGMIFPYAVRRRWHRLHFQLRRQRAAECIARVVCRWFGVEVRREAARTKQVNEWLALAQREHERSRNAAVLIQKHLRRWVQQRKFLMSESRRKKIARRARLEEKARRMGNRPSPSLQTRWISQPRSTQLKEGNKTIRHTEANAAAIVQCCYRRYRSRRRIQLKAWRNEAVKAETRVQQRHKAATEIQRHVRGVCGRKLARERRAERLLSRFVLRWKWRRIQKRHRAARKIGLWFKHKRTQRLAKLWHVEKKKREAASIQLLRWYRLQCLLPSRLRQISRFVRKREETFVFCDQSLRLCKQHLGDEFAVQSLGVGLEDALRPLLTDLVRSPTKSKSPTKQKVSKRAKTHVTVAFPILQMAFLVASGWKSPFIWNELDGKTLFQTKLERTKAITFFRALPKRGKQVAHQVRQPETNVTVPSPTRHSKKSPVKGAKAKGDTFSSVDVDVAVARATGGAKGALDFATFVRVLGQLGEISLSQHSTDLYWGRLDGSEARVLASLWLSVLSYPSMQPLALAFDAFTSKELSRHASCLQRLFIRQHNKRLGLAILVEMKQNLRNQELSRVAIQLQTQARGFLARRELRHRMQQTYEKFIDPTWGLPYWMNPRTGYSTWQKPRVLRAEDVQCEPVPFPPPERTLKARCNGEKDCERCAEWVCYDCDEFFCLQCFGEYHNAKPISEEIKDEEEEETTVKRDHELEKLQLCGLCKFQLASRRCLDCDIKVKAKEKAPQDCNSEAFFCDVCFSFLHRRGGLKTHRTEALLEQCTSCIPDDDKPRTGFGDAVQWECEACGAPPLRVCGRCALQSHPVESCGELRPVPLQTLGRQQRTKRLREEQEARDRADLNKMRARALRARQERCARKIQAFWRSQAPILHARRLVAARRKDKSEQWLRRQEDLRLAKRLAYRAKNVLGIAQPMGSDTPVERRLRSLHALARRQLSIRARFFGLLIDEYVTVGIPLPGLGLLHPGSNEIWTSEDLRGWVHNRQTIRFKKLTDQEAQPAERALCAWRQLEHWEKLNGEGEKESSELGGFAPAEDTDTTWLAEVHPKQQITESLVPLTEPYASLLLKKKRFKADEEEVVEDVPVAMFLVEFSLDPRRTVWISHSLAERFWEWKRLKLLARRERSAQRQRAKDYKKHQEEIEEKQKQEEELRQQQEAANAPSADEVTDPVPITVDPEQQWSEPTSTWATNDPYYNYYPPVNPTEATADWTGYEGYSSNYPADYNYVVQDTTPTFGEEAAGLVDSTNYYATGDASNDSNWYGTEYSAYDQAAPTDYNNWDSTYSAYSSTTGYVEPQPLEDPNASWYANNEDPNYDPTYNYTDGWQNYPDQNQGSASSYSIDLPSADGYTYPYSSTEEDPTTQAAAQWEEVFDPTTQQTYYVNRITNETAWQIPS</sequence>
<name>A0AAD9GPE9_9STRA</name>
<dbReference type="GO" id="GO:0045490">
    <property type="term" value="P:pectin catabolic process"/>
    <property type="evidence" value="ECO:0007669"/>
    <property type="project" value="TreeGrafter"/>
</dbReference>
<dbReference type="InterPro" id="IPR001202">
    <property type="entry name" value="WW_dom"/>
</dbReference>
<dbReference type="SUPFAM" id="SSF51045">
    <property type="entry name" value="WW domain"/>
    <property type="match status" value="1"/>
</dbReference>
<feature type="domain" description="WW" evidence="11">
    <location>
        <begin position="1748"/>
        <end position="1781"/>
    </location>
</feature>
<keyword evidence="7" id="KW-0106">Calcium</keyword>
<gene>
    <name evidence="12" type="ORF">P3T76_006529</name>
</gene>
<feature type="compositionally biased region" description="Low complexity" evidence="10">
    <location>
        <begin position="76"/>
        <end position="85"/>
    </location>
</feature>
<feature type="compositionally biased region" description="Polar residues" evidence="10">
    <location>
        <begin position="1564"/>
        <end position="1574"/>
    </location>
</feature>
<comment type="caution">
    <text evidence="12">The sequence shown here is derived from an EMBL/GenBank/DDBJ whole genome shotgun (WGS) entry which is preliminary data.</text>
</comment>
<evidence type="ECO:0000259" key="11">
    <source>
        <dbReference type="PROSITE" id="PS50020"/>
    </source>
</evidence>
<dbReference type="Pfam" id="PF00397">
    <property type="entry name" value="WW"/>
    <property type="match status" value="1"/>
</dbReference>
<dbReference type="SMART" id="SM00456">
    <property type="entry name" value="WW"/>
    <property type="match status" value="2"/>
</dbReference>
<evidence type="ECO:0000256" key="5">
    <source>
        <dbReference type="ARBA" id="ARBA00022525"/>
    </source>
</evidence>
<comment type="subcellular location">
    <subcellularLocation>
        <location evidence="3">Secreted</location>
    </subcellularLocation>
</comment>
<feature type="region of interest" description="Disordered" evidence="10">
    <location>
        <begin position="804"/>
        <end position="825"/>
    </location>
</feature>
<feature type="region of interest" description="Disordered" evidence="10">
    <location>
        <begin position="490"/>
        <end position="509"/>
    </location>
</feature>
<dbReference type="CDD" id="cd00201">
    <property type="entry name" value="WW"/>
    <property type="match status" value="1"/>
</dbReference>
<dbReference type="InterPro" id="IPR004898">
    <property type="entry name" value="Pectate_lyase_PlyH/PlyE-like"/>
</dbReference>
<proteinExistence type="predicted"/>
<evidence type="ECO:0000256" key="2">
    <source>
        <dbReference type="ARBA" id="ARBA00001913"/>
    </source>
</evidence>
<evidence type="ECO:0000313" key="12">
    <source>
        <dbReference type="EMBL" id="KAK1942207.1"/>
    </source>
</evidence>
<evidence type="ECO:0000256" key="7">
    <source>
        <dbReference type="ARBA" id="ARBA00022837"/>
    </source>
</evidence>
<feature type="compositionally biased region" description="Basic and acidic residues" evidence="10">
    <location>
        <begin position="1515"/>
        <end position="1541"/>
    </location>
</feature>
<comment type="cofactor">
    <cofactor evidence="2">
        <name>Ca(2+)</name>
        <dbReference type="ChEBI" id="CHEBI:29108"/>
    </cofactor>
</comment>
<dbReference type="EC" id="4.2.2.2" evidence="4"/>
<feature type="region of interest" description="Disordered" evidence="10">
    <location>
        <begin position="1515"/>
        <end position="1574"/>
    </location>
</feature>
<dbReference type="PROSITE" id="PS50096">
    <property type="entry name" value="IQ"/>
    <property type="match status" value="4"/>
</dbReference>
<dbReference type="InterPro" id="IPR000048">
    <property type="entry name" value="IQ_motif_EF-hand-BS"/>
</dbReference>
<evidence type="ECO:0000256" key="1">
    <source>
        <dbReference type="ARBA" id="ARBA00000695"/>
    </source>
</evidence>
<reference evidence="12" key="1">
    <citation type="submission" date="2023-08" db="EMBL/GenBank/DDBJ databases">
        <title>Reference Genome Resource for the Citrus Pathogen Phytophthora citrophthora.</title>
        <authorList>
            <person name="Moller H."/>
            <person name="Coetzee B."/>
            <person name="Rose L.J."/>
            <person name="Van Niekerk J.M."/>
        </authorList>
    </citation>
    <scope>NUCLEOTIDE SEQUENCE</scope>
    <source>
        <strain evidence="12">STE-U-9442</strain>
    </source>
</reference>
<dbReference type="GO" id="GO:0005576">
    <property type="term" value="C:extracellular region"/>
    <property type="evidence" value="ECO:0007669"/>
    <property type="project" value="UniProtKB-SubCell"/>
</dbReference>
<feature type="compositionally biased region" description="Polar residues" evidence="10">
    <location>
        <begin position="88"/>
        <end position="103"/>
    </location>
</feature>
<dbReference type="SMART" id="SM00015">
    <property type="entry name" value="IQ"/>
    <property type="match status" value="7"/>
</dbReference>
<organism evidence="12 13">
    <name type="scientific">Phytophthora citrophthora</name>
    <dbReference type="NCBI Taxonomy" id="4793"/>
    <lineage>
        <taxon>Eukaryota</taxon>
        <taxon>Sar</taxon>
        <taxon>Stramenopiles</taxon>
        <taxon>Oomycota</taxon>
        <taxon>Peronosporomycetes</taxon>
        <taxon>Peronosporales</taxon>
        <taxon>Peronosporaceae</taxon>
        <taxon>Phytophthora</taxon>
    </lineage>
</organism>
<comment type="catalytic activity">
    <reaction evidence="1">
        <text>Eliminative cleavage of (1-&gt;4)-alpha-D-galacturonan to give oligosaccharides with 4-deoxy-alpha-D-galact-4-enuronosyl groups at their non-reducing ends.</text>
        <dbReference type="EC" id="4.2.2.2"/>
    </reaction>
</comment>
<evidence type="ECO:0000256" key="8">
    <source>
        <dbReference type="ARBA" id="ARBA00023239"/>
    </source>
</evidence>
<dbReference type="Pfam" id="PF00612">
    <property type="entry name" value="IQ"/>
    <property type="match status" value="3"/>
</dbReference>
<keyword evidence="8" id="KW-0456">Lyase</keyword>
<evidence type="ECO:0000313" key="13">
    <source>
        <dbReference type="Proteomes" id="UP001259832"/>
    </source>
</evidence>
<dbReference type="PROSITE" id="PS50020">
    <property type="entry name" value="WW_DOMAIN_2"/>
    <property type="match status" value="1"/>
</dbReference>
<dbReference type="CDD" id="cd19757">
    <property type="entry name" value="Bbox1"/>
    <property type="match status" value="1"/>
</dbReference>
<dbReference type="InterPro" id="IPR036020">
    <property type="entry name" value="WW_dom_sf"/>
</dbReference>
<evidence type="ECO:0000256" key="6">
    <source>
        <dbReference type="ARBA" id="ARBA00022729"/>
    </source>
</evidence>
<evidence type="ECO:0000256" key="9">
    <source>
        <dbReference type="ARBA" id="ARBA00039895"/>
    </source>
</evidence>
<keyword evidence="6" id="KW-0732">Signal</keyword>
<evidence type="ECO:0000256" key="4">
    <source>
        <dbReference type="ARBA" id="ARBA00012272"/>
    </source>
</evidence>
<dbReference type="EMBL" id="JASMQC010000010">
    <property type="protein sequence ID" value="KAK1942207.1"/>
    <property type="molecule type" value="Genomic_DNA"/>
</dbReference>
<keyword evidence="13" id="KW-1185">Reference proteome</keyword>
<dbReference type="Proteomes" id="UP001259832">
    <property type="component" value="Unassembled WGS sequence"/>
</dbReference>
<dbReference type="GO" id="GO:0030570">
    <property type="term" value="F:pectate lyase activity"/>
    <property type="evidence" value="ECO:0007669"/>
    <property type="project" value="UniProtKB-EC"/>
</dbReference>
<evidence type="ECO:0000256" key="10">
    <source>
        <dbReference type="SAM" id="MobiDB-lite"/>
    </source>
</evidence>
<keyword evidence="5" id="KW-0964">Secreted</keyword>
<evidence type="ECO:0000256" key="3">
    <source>
        <dbReference type="ARBA" id="ARBA00004613"/>
    </source>
</evidence>
<dbReference type="PANTHER" id="PTHR33407">
    <property type="entry name" value="PECTATE LYASE F-RELATED"/>
    <property type="match status" value="1"/>
</dbReference>
<feature type="region of interest" description="Disordered" evidence="10">
    <location>
        <begin position="70"/>
        <end position="123"/>
    </location>
</feature>
<protein>
    <recommendedName>
        <fullName evidence="9">Probable pectate lyase F</fullName>
        <ecNumber evidence="4">4.2.2.2</ecNumber>
    </recommendedName>
</protein>
<accession>A0AAD9GPE9</accession>
<dbReference type="Gene3D" id="2.20.70.10">
    <property type="match status" value="1"/>
</dbReference>